<dbReference type="EMBL" id="LKCM01000040">
    <property type="protein sequence ID" value="KPQ44927.1"/>
    <property type="molecule type" value="Genomic_DNA"/>
</dbReference>
<reference evidence="1 2" key="1">
    <citation type="submission" date="2015-09" db="EMBL/GenBank/DDBJ databases">
        <title>A metagenomics-based metabolic model of nitrate-dependent anaerobic oxidation of methane by Methanoperedens-like archaea.</title>
        <authorList>
            <person name="Arshad A."/>
            <person name="Speth D.R."/>
            <person name="De Graaf R.M."/>
            <person name="Op Den Camp H.J."/>
            <person name="Jetten M.S."/>
            <person name="Welte C.U."/>
        </authorList>
    </citation>
    <scope>NUCLEOTIDE SEQUENCE [LARGE SCALE GENOMIC DNA]</scope>
</reference>
<name>A0A0P8E3A6_9EURY</name>
<sequence length="112" mass="12624">MGDIVEHTIILFQIPGCCALTRGLANRNYSRILKKICKDAGIAFNDVDPMTVQDILMKLVQEQRPDVWQKVEQNGLSVIMDSFPVVVMDGKIISLGKFNEDDIRKQIFSVAK</sequence>
<proteinExistence type="predicted"/>
<dbReference type="AlphaFoldDB" id="A0A0P8E3A6"/>
<protein>
    <recommendedName>
        <fullName evidence="3">Thioredoxin-like fold domain-containing protein</fullName>
    </recommendedName>
</protein>
<evidence type="ECO:0000313" key="1">
    <source>
        <dbReference type="EMBL" id="KPQ44927.1"/>
    </source>
</evidence>
<evidence type="ECO:0000313" key="2">
    <source>
        <dbReference type="Proteomes" id="UP000050360"/>
    </source>
</evidence>
<dbReference type="Proteomes" id="UP000050360">
    <property type="component" value="Unassembled WGS sequence"/>
</dbReference>
<accession>A0A0P8E3A6</accession>
<organism evidence="1 2">
    <name type="scientific">Candidatus Methanoperedens nitratireducens</name>
    <dbReference type="NCBI Taxonomy" id="1392998"/>
    <lineage>
        <taxon>Archaea</taxon>
        <taxon>Methanobacteriati</taxon>
        <taxon>Methanobacteriota</taxon>
        <taxon>Stenosarchaea group</taxon>
        <taxon>Methanomicrobia</taxon>
        <taxon>Methanosarcinales</taxon>
        <taxon>ANME-2 cluster</taxon>
        <taxon>Candidatus Methanoperedentaceae</taxon>
        <taxon>Candidatus Methanoperedens</taxon>
    </lineage>
</organism>
<gene>
    <name evidence="1" type="ORF">MPEBLZ_00465</name>
</gene>
<comment type="caution">
    <text evidence="1">The sequence shown here is derived from an EMBL/GenBank/DDBJ whole genome shotgun (WGS) entry which is preliminary data.</text>
</comment>
<evidence type="ECO:0008006" key="3">
    <source>
        <dbReference type="Google" id="ProtNLM"/>
    </source>
</evidence>